<dbReference type="Proteomes" id="UP000466794">
    <property type="component" value="Unassembled WGS sequence"/>
</dbReference>
<evidence type="ECO:0000313" key="2">
    <source>
        <dbReference type="Proteomes" id="UP000466794"/>
    </source>
</evidence>
<comment type="caution">
    <text evidence="1">The sequence shown here is derived from an EMBL/GenBank/DDBJ whole genome shotgun (WGS) entry which is preliminary data.</text>
</comment>
<gene>
    <name evidence="1" type="ORF">GPX89_35065</name>
</gene>
<name>A0A7K1V720_9NOCA</name>
<reference evidence="1 2" key="1">
    <citation type="submission" date="2019-12" db="EMBL/GenBank/DDBJ databases">
        <title>Nocardia sp. nov. ET3-3 isolated from soil.</title>
        <authorList>
            <person name="Kanchanasin P."/>
            <person name="Tanasupawat S."/>
            <person name="Yuki M."/>
            <person name="Kudo T."/>
        </authorList>
    </citation>
    <scope>NUCLEOTIDE SEQUENCE [LARGE SCALE GENOMIC DNA]</scope>
    <source>
        <strain evidence="1 2">ET3-3</strain>
    </source>
</reference>
<proteinExistence type="predicted"/>
<keyword evidence="2" id="KW-1185">Reference proteome</keyword>
<dbReference type="Gene3D" id="1.10.150.430">
    <property type="entry name" value="DUF3349, helical bundle"/>
    <property type="match status" value="1"/>
</dbReference>
<dbReference type="InterPro" id="IPR021784">
    <property type="entry name" value="DUF3349"/>
</dbReference>
<dbReference type="EMBL" id="WRPP01000009">
    <property type="protein sequence ID" value="MVU82440.1"/>
    <property type="molecule type" value="Genomic_DNA"/>
</dbReference>
<dbReference type="RefSeq" id="WP_157392046.1">
    <property type="nucleotide sequence ID" value="NZ_WRPP01000009.1"/>
</dbReference>
<accession>A0A7K1V720</accession>
<protein>
    <submittedName>
        <fullName evidence="1">DUF3349 domain-containing protein</fullName>
    </submittedName>
</protein>
<organism evidence="1 2">
    <name type="scientific">Nocardia terrae</name>
    <dbReference type="NCBI Taxonomy" id="2675851"/>
    <lineage>
        <taxon>Bacteria</taxon>
        <taxon>Bacillati</taxon>
        <taxon>Actinomycetota</taxon>
        <taxon>Actinomycetes</taxon>
        <taxon>Mycobacteriales</taxon>
        <taxon>Nocardiaceae</taxon>
        <taxon>Nocardia</taxon>
    </lineage>
</organism>
<dbReference type="Pfam" id="PF11829">
    <property type="entry name" value="DUF3349"/>
    <property type="match status" value="1"/>
</dbReference>
<dbReference type="InterPro" id="IPR044918">
    <property type="entry name" value="DUF3349_helical"/>
</dbReference>
<sequence length="103" mass="11501">MALSEWLARIVSWLRAGYPHGVPDTDYLPLLAVLARRLSEEQVRQVAAELVMLGSLPADRVDVGVLITELTDEMPRESDLERVRAHLRAGGWPIDDGWPQASE</sequence>
<evidence type="ECO:0000313" key="1">
    <source>
        <dbReference type="EMBL" id="MVU82440.1"/>
    </source>
</evidence>
<dbReference type="AlphaFoldDB" id="A0A7K1V720"/>